<dbReference type="VEuPathDB" id="FungiDB:MYCFIDRAFT_80909"/>
<dbReference type="InterPro" id="IPR056632">
    <property type="entry name" value="DUF7730"/>
</dbReference>
<dbReference type="EMBL" id="KB446563">
    <property type="protein sequence ID" value="EME78495.1"/>
    <property type="molecule type" value="Genomic_DNA"/>
</dbReference>
<dbReference type="HOGENOM" id="CLU_931052_0_0_1"/>
<dbReference type="KEGG" id="pfj:MYCFIDRAFT_80909"/>
<accession>M2YL81</accession>
<proteinExistence type="predicted"/>
<feature type="domain" description="DUF7730" evidence="1">
    <location>
        <begin position="78"/>
        <end position="225"/>
    </location>
</feature>
<dbReference type="RefSeq" id="XP_007930863.1">
    <property type="nucleotide sequence ID" value="XM_007932672.1"/>
</dbReference>
<evidence type="ECO:0000313" key="3">
    <source>
        <dbReference type="Proteomes" id="UP000016932"/>
    </source>
</evidence>
<sequence length="299" mass="34758">MYDGNGQRNGEKRRAAVQACVFLTFGSVFPPKYIASYTRDQIKEHYWRTYDQLSERKRDCQRRRGKAFLDVTKLNPRPQTQSAFLARLPLEIRQMIYVYVFDHIKVSIGQVRHFPKKRLVGIPALARYKLNSRLALPLSCRQLYLECFHMLYISTTFCFMDPGRVRSTKKSLSPSIWDRIKSVEINRDIRWLAGSGVLGAEGRTEMAWNEFWENINSLEGLQEIRSYNGMMLQECQPRPSYQQATSTYGPRYGVKFSHPVEGRVSFTLPSGTVFESKGVDHESYVSYRLTPDQPANVRR</sequence>
<reference evidence="2 3" key="1">
    <citation type="journal article" date="2012" name="PLoS Pathog.">
        <title>Diverse lifestyles and strategies of plant pathogenesis encoded in the genomes of eighteen Dothideomycetes fungi.</title>
        <authorList>
            <person name="Ohm R.A."/>
            <person name="Feau N."/>
            <person name="Henrissat B."/>
            <person name="Schoch C.L."/>
            <person name="Horwitz B.A."/>
            <person name="Barry K.W."/>
            <person name="Condon B.J."/>
            <person name="Copeland A.C."/>
            <person name="Dhillon B."/>
            <person name="Glaser F."/>
            <person name="Hesse C.N."/>
            <person name="Kosti I."/>
            <person name="LaButti K."/>
            <person name="Lindquist E.A."/>
            <person name="Lucas S."/>
            <person name="Salamov A.A."/>
            <person name="Bradshaw R.E."/>
            <person name="Ciuffetti L."/>
            <person name="Hamelin R.C."/>
            <person name="Kema G.H.J."/>
            <person name="Lawrence C."/>
            <person name="Scott J.A."/>
            <person name="Spatafora J.W."/>
            <person name="Turgeon B.G."/>
            <person name="de Wit P.J.G.M."/>
            <person name="Zhong S."/>
            <person name="Goodwin S.B."/>
            <person name="Grigoriev I.V."/>
        </authorList>
    </citation>
    <scope>NUCLEOTIDE SEQUENCE [LARGE SCALE GENOMIC DNA]</scope>
    <source>
        <strain evidence="2 3">CIRAD86</strain>
    </source>
</reference>
<organism evidence="2 3">
    <name type="scientific">Pseudocercospora fijiensis (strain CIRAD86)</name>
    <name type="common">Black leaf streak disease fungus</name>
    <name type="synonym">Mycosphaerella fijiensis</name>
    <dbReference type="NCBI Taxonomy" id="383855"/>
    <lineage>
        <taxon>Eukaryota</taxon>
        <taxon>Fungi</taxon>
        <taxon>Dikarya</taxon>
        <taxon>Ascomycota</taxon>
        <taxon>Pezizomycotina</taxon>
        <taxon>Dothideomycetes</taxon>
        <taxon>Dothideomycetidae</taxon>
        <taxon>Mycosphaerellales</taxon>
        <taxon>Mycosphaerellaceae</taxon>
        <taxon>Pseudocercospora</taxon>
    </lineage>
</organism>
<evidence type="ECO:0000259" key="1">
    <source>
        <dbReference type="Pfam" id="PF24864"/>
    </source>
</evidence>
<dbReference type="GeneID" id="19341774"/>
<protein>
    <recommendedName>
        <fullName evidence="1">DUF7730 domain-containing protein</fullName>
    </recommendedName>
</protein>
<dbReference type="Pfam" id="PF24864">
    <property type="entry name" value="DUF7730"/>
    <property type="match status" value="1"/>
</dbReference>
<dbReference type="Proteomes" id="UP000016932">
    <property type="component" value="Unassembled WGS sequence"/>
</dbReference>
<name>M2YL81_PSEFD</name>
<dbReference type="AlphaFoldDB" id="M2YL81"/>
<dbReference type="OrthoDB" id="10256725at2759"/>
<dbReference type="PANTHER" id="PTHR38790">
    <property type="entry name" value="2EXR DOMAIN-CONTAINING PROTEIN-RELATED"/>
    <property type="match status" value="1"/>
</dbReference>
<gene>
    <name evidence="2" type="ORF">MYCFIDRAFT_80909</name>
</gene>
<keyword evidence="3" id="KW-1185">Reference proteome</keyword>
<evidence type="ECO:0000313" key="2">
    <source>
        <dbReference type="EMBL" id="EME78495.1"/>
    </source>
</evidence>